<dbReference type="InParanoid" id="A0A2R6S2I8"/>
<comment type="caution">
    <text evidence="1">The sequence shown here is derived from an EMBL/GenBank/DDBJ whole genome shotgun (WGS) entry which is preliminary data.</text>
</comment>
<dbReference type="Proteomes" id="UP000241394">
    <property type="component" value="Chromosome LG1"/>
</dbReference>
<dbReference type="Gramene" id="PSS36473">
    <property type="protein sequence ID" value="PSS36473"/>
    <property type="gene ID" value="CEY00_Acc00987"/>
</dbReference>
<proteinExistence type="predicted"/>
<protein>
    <submittedName>
        <fullName evidence="1">30S ribosomal protein</fullName>
    </submittedName>
</protein>
<gene>
    <name evidence="1" type="ORF">CEY00_Acc00987</name>
</gene>
<evidence type="ECO:0000313" key="1">
    <source>
        <dbReference type="EMBL" id="PSS36473.1"/>
    </source>
</evidence>
<reference evidence="1 2" key="1">
    <citation type="submission" date="2017-07" db="EMBL/GenBank/DDBJ databases">
        <title>An improved, manually edited Actinidia chinensis var. chinensis (kiwifruit) genome highlights the challenges associated with draft genomes and gene prediction in plants.</title>
        <authorList>
            <person name="Pilkington S."/>
            <person name="Crowhurst R."/>
            <person name="Hilario E."/>
            <person name="Nardozza S."/>
            <person name="Fraser L."/>
            <person name="Peng Y."/>
            <person name="Gunaseelan K."/>
            <person name="Simpson R."/>
            <person name="Tahir J."/>
            <person name="Deroles S."/>
            <person name="Templeton K."/>
            <person name="Luo Z."/>
            <person name="Davy M."/>
            <person name="Cheng C."/>
            <person name="Mcneilage M."/>
            <person name="Scaglione D."/>
            <person name="Liu Y."/>
            <person name="Zhang Q."/>
            <person name="Datson P."/>
            <person name="De Silva N."/>
            <person name="Gardiner S."/>
            <person name="Bassett H."/>
            <person name="Chagne D."/>
            <person name="Mccallum J."/>
            <person name="Dzierzon H."/>
            <person name="Deng C."/>
            <person name="Wang Y.-Y."/>
            <person name="Barron N."/>
            <person name="Manako K."/>
            <person name="Bowen J."/>
            <person name="Foster T."/>
            <person name="Erridge Z."/>
            <person name="Tiffin H."/>
            <person name="Waite C."/>
            <person name="Davies K."/>
            <person name="Grierson E."/>
            <person name="Laing W."/>
            <person name="Kirk R."/>
            <person name="Chen X."/>
            <person name="Wood M."/>
            <person name="Montefiori M."/>
            <person name="Brummell D."/>
            <person name="Schwinn K."/>
            <person name="Catanach A."/>
            <person name="Fullerton C."/>
            <person name="Li D."/>
            <person name="Meiyalaghan S."/>
            <person name="Nieuwenhuizen N."/>
            <person name="Read N."/>
            <person name="Prakash R."/>
            <person name="Hunter D."/>
            <person name="Zhang H."/>
            <person name="Mckenzie M."/>
            <person name="Knabel M."/>
            <person name="Harris A."/>
            <person name="Allan A."/>
            <person name="Chen A."/>
            <person name="Janssen B."/>
            <person name="Plunkett B."/>
            <person name="Dwamena C."/>
            <person name="Voogd C."/>
            <person name="Leif D."/>
            <person name="Lafferty D."/>
            <person name="Souleyre E."/>
            <person name="Varkonyi-Gasic E."/>
            <person name="Gambi F."/>
            <person name="Hanley J."/>
            <person name="Yao J.-L."/>
            <person name="Cheung J."/>
            <person name="David K."/>
            <person name="Warren B."/>
            <person name="Marsh K."/>
            <person name="Snowden K."/>
            <person name="Lin-Wang K."/>
            <person name="Brian L."/>
            <person name="Martinez-Sanchez M."/>
            <person name="Wang M."/>
            <person name="Ileperuma N."/>
            <person name="Macnee N."/>
            <person name="Campin R."/>
            <person name="Mcatee P."/>
            <person name="Drummond R."/>
            <person name="Espley R."/>
            <person name="Ireland H."/>
            <person name="Wu R."/>
            <person name="Atkinson R."/>
            <person name="Karunairetnam S."/>
            <person name="Bulley S."/>
            <person name="Chunkath S."/>
            <person name="Hanley Z."/>
            <person name="Storey R."/>
            <person name="Thrimawithana A."/>
            <person name="Thomson S."/>
            <person name="David C."/>
            <person name="Testolin R."/>
        </authorList>
    </citation>
    <scope>NUCLEOTIDE SEQUENCE [LARGE SCALE GENOMIC DNA]</scope>
    <source>
        <strain evidence="2">cv. Red5</strain>
        <tissue evidence="1">Young leaf</tissue>
    </source>
</reference>
<dbReference type="GO" id="GO:0005840">
    <property type="term" value="C:ribosome"/>
    <property type="evidence" value="ECO:0007669"/>
    <property type="project" value="UniProtKB-KW"/>
</dbReference>
<reference evidence="2" key="2">
    <citation type="journal article" date="2018" name="BMC Genomics">
        <title>A manually annotated Actinidia chinensis var. chinensis (kiwifruit) genome highlights the challenges associated with draft genomes and gene prediction in plants.</title>
        <authorList>
            <person name="Pilkington S.M."/>
            <person name="Crowhurst R."/>
            <person name="Hilario E."/>
            <person name="Nardozza S."/>
            <person name="Fraser L."/>
            <person name="Peng Y."/>
            <person name="Gunaseelan K."/>
            <person name="Simpson R."/>
            <person name="Tahir J."/>
            <person name="Deroles S.C."/>
            <person name="Templeton K."/>
            <person name="Luo Z."/>
            <person name="Davy M."/>
            <person name="Cheng C."/>
            <person name="McNeilage M."/>
            <person name="Scaglione D."/>
            <person name="Liu Y."/>
            <person name="Zhang Q."/>
            <person name="Datson P."/>
            <person name="De Silva N."/>
            <person name="Gardiner S.E."/>
            <person name="Bassett H."/>
            <person name="Chagne D."/>
            <person name="McCallum J."/>
            <person name="Dzierzon H."/>
            <person name="Deng C."/>
            <person name="Wang Y.Y."/>
            <person name="Barron L."/>
            <person name="Manako K."/>
            <person name="Bowen J."/>
            <person name="Foster T.M."/>
            <person name="Erridge Z.A."/>
            <person name="Tiffin H."/>
            <person name="Waite C.N."/>
            <person name="Davies K.M."/>
            <person name="Grierson E.P."/>
            <person name="Laing W.A."/>
            <person name="Kirk R."/>
            <person name="Chen X."/>
            <person name="Wood M."/>
            <person name="Montefiori M."/>
            <person name="Brummell D.A."/>
            <person name="Schwinn K.E."/>
            <person name="Catanach A."/>
            <person name="Fullerton C."/>
            <person name="Li D."/>
            <person name="Meiyalaghan S."/>
            <person name="Nieuwenhuizen N."/>
            <person name="Read N."/>
            <person name="Prakash R."/>
            <person name="Hunter D."/>
            <person name="Zhang H."/>
            <person name="McKenzie M."/>
            <person name="Knabel M."/>
            <person name="Harris A."/>
            <person name="Allan A.C."/>
            <person name="Gleave A."/>
            <person name="Chen A."/>
            <person name="Janssen B.J."/>
            <person name="Plunkett B."/>
            <person name="Ampomah-Dwamena C."/>
            <person name="Voogd C."/>
            <person name="Leif D."/>
            <person name="Lafferty D."/>
            <person name="Souleyre E.J.F."/>
            <person name="Varkonyi-Gasic E."/>
            <person name="Gambi F."/>
            <person name="Hanley J."/>
            <person name="Yao J.L."/>
            <person name="Cheung J."/>
            <person name="David K.M."/>
            <person name="Warren B."/>
            <person name="Marsh K."/>
            <person name="Snowden K.C."/>
            <person name="Lin-Wang K."/>
            <person name="Brian L."/>
            <person name="Martinez-Sanchez M."/>
            <person name="Wang M."/>
            <person name="Ileperuma N."/>
            <person name="Macnee N."/>
            <person name="Campin R."/>
            <person name="McAtee P."/>
            <person name="Drummond R.S.M."/>
            <person name="Espley R.V."/>
            <person name="Ireland H.S."/>
            <person name="Wu R."/>
            <person name="Atkinson R.G."/>
            <person name="Karunairetnam S."/>
            <person name="Bulley S."/>
            <person name="Chunkath S."/>
            <person name="Hanley Z."/>
            <person name="Storey R."/>
            <person name="Thrimawithana A.H."/>
            <person name="Thomson S."/>
            <person name="David C."/>
            <person name="Testolin R."/>
            <person name="Huang H."/>
            <person name="Hellens R.P."/>
            <person name="Schaffer R.J."/>
        </authorList>
    </citation>
    <scope>NUCLEOTIDE SEQUENCE [LARGE SCALE GENOMIC DNA]</scope>
    <source>
        <strain evidence="2">cv. Red5</strain>
    </source>
</reference>
<keyword evidence="1" id="KW-0689">Ribosomal protein</keyword>
<keyword evidence="2" id="KW-1185">Reference proteome</keyword>
<keyword evidence="1" id="KW-0687">Ribonucleoprotein</keyword>
<sequence>MPSAYLELMYHMVGPTDFLLWEIGAALRRGNFGCSLWASEFNLVRLFLANGSIESVLVIVPVIMLHVIEEHQDRVNGAGSFHGILLHSPWCINPCSNRRDHSFRVWYPINVSLHSGSHHSKYF</sequence>
<name>A0A2R6S2I8_ACTCC</name>
<evidence type="ECO:0000313" key="2">
    <source>
        <dbReference type="Proteomes" id="UP000241394"/>
    </source>
</evidence>
<dbReference type="AlphaFoldDB" id="A0A2R6S2I8"/>
<organism evidence="1 2">
    <name type="scientific">Actinidia chinensis var. chinensis</name>
    <name type="common">Chinese soft-hair kiwi</name>
    <dbReference type="NCBI Taxonomy" id="1590841"/>
    <lineage>
        <taxon>Eukaryota</taxon>
        <taxon>Viridiplantae</taxon>
        <taxon>Streptophyta</taxon>
        <taxon>Embryophyta</taxon>
        <taxon>Tracheophyta</taxon>
        <taxon>Spermatophyta</taxon>
        <taxon>Magnoliopsida</taxon>
        <taxon>eudicotyledons</taxon>
        <taxon>Gunneridae</taxon>
        <taxon>Pentapetalae</taxon>
        <taxon>asterids</taxon>
        <taxon>Ericales</taxon>
        <taxon>Actinidiaceae</taxon>
        <taxon>Actinidia</taxon>
    </lineage>
</organism>
<accession>A0A2R6S2I8</accession>
<dbReference type="EMBL" id="NKQK01000001">
    <property type="protein sequence ID" value="PSS36473.1"/>
    <property type="molecule type" value="Genomic_DNA"/>
</dbReference>